<dbReference type="GO" id="GO:0071949">
    <property type="term" value="F:FAD binding"/>
    <property type="evidence" value="ECO:0007669"/>
    <property type="project" value="InterPro"/>
</dbReference>
<dbReference type="InterPro" id="IPR050631">
    <property type="entry name" value="PheA/TfdB_FAD_monoxygenase"/>
</dbReference>
<dbReference type="SUPFAM" id="SSF51905">
    <property type="entry name" value="FAD/NAD(P)-binding domain"/>
    <property type="match status" value="1"/>
</dbReference>
<evidence type="ECO:0000256" key="1">
    <source>
        <dbReference type="ARBA" id="ARBA00023002"/>
    </source>
</evidence>
<comment type="caution">
    <text evidence="5">The sequence shown here is derived from an EMBL/GenBank/DDBJ whole genome shotgun (WGS) entry which is preliminary data.</text>
</comment>
<feature type="domain" description="FAD-binding" evidence="4">
    <location>
        <begin position="131"/>
        <end position="319"/>
    </location>
</feature>
<evidence type="ECO:0000313" key="5">
    <source>
        <dbReference type="EMBL" id="NEB16972.1"/>
    </source>
</evidence>
<keyword evidence="1" id="KW-0560">Oxidoreductase</keyword>
<accession>A0A6N9UPF6</accession>
<evidence type="ECO:0000313" key="6">
    <source>
        <dbReference type="Proteomes" id="UP000469545"/>
    </source>
</evidence>
<dbReference type="InterPro" id="IPR036188">
    <property type="entry name" value="FAD/NAD-bd_sf"/>
</dbReference>
<dbReference type="EMBL" id="JAAGMB010000232">
    <property type="protein sequence ID" value="NEB16972.1"/>
    <property type="molecule type" value="Genomic_DNA"/>
</dbReference>
<dbReference type="Gene3D" id="3.30.9.20">
    <property type="match status" value="1"/>
</dbReference>
<sequence length="423" mass="46273">MCVKVACVGGGPAGLYLSILLKRQDPTHDVTVYERDPEGSTYGWGVTYWRGLLDRLQEHDPDSARAVEEHSVRWRDGVAHVGDLATRHHGDEGFGIGRHRLLALLAARARELGVHLEYEQPVAAAADPPAADLVVAADGAGSALRGRHAGHFGTEITGGRNHYVWLGTPKVFDAFTFAFAETDHGWIWAYGYGYGPEGSTCVVECAPGTWTGLGLDRADEAEGLVLLEKLFADVLDGHPLTARSSGRAGASWPVFRTVTNRTWSRGNLVLLGDAAHTTHYSVGAGTTLALEDAMALATALREPDLPLPDALAHYERERRTALLPAQSAARLSAQWYENLPRYIRLPPEQMFALLGQRHSPLLPYLPPRLYYRIDRAAGRLETLRRVKRRLGPVVARTVQARRLATGEGRARSGRPDAMPARRG</sequence>
<dbReference type="PANTHER" id="PTHR43476:SF4">
    <property type="entry name" value="BLR0106 PROTEIN"/>
    <property type="match status" value="1"/>
</dbReference>
<keyword evidence="2" id="KW-0520">NAD</keyword>
<dbReference type="InterPro" id="IPR002938">
    <property type="entry name" value="FAD-bd"/>
</dbReference>
<evidence type="ECO:0000256" key="2">
    <source>
        <dbReference type="ARBA" id="ARBA00023027"/>
    </source>
</evidence>
<dbReference type="PANTHER" id="PTHR43476">
    <property type="entry name" value="3-(3-HYDROXY-PHENYL)PROPIONATE/3-HYDROXYCINNAMIC ACID HYDROXYLASE"/>
    <property type="match status" value="1"/>
</dbReference>
<name>A0A6N9UPF6_9ACTN</name>
<gene>
    <name evidence="5" type="ORF">G3I46_10635</name>
</gene>
<dbReference type="Proteomes" id="UP000469545">
    <property type="component" value="Unassembled WGS sequence"/>
</dbReference>
<reference evidence="5 6" key="1">
    <citation type="submission" date="2020-01" db="EMBL/GenBank/DDBJ databases">
        <title>Insect and environment-associated Actinomycetes.</title>
        <authorList>
            <person name="Currrie C."/>
            <person name="Chevrette M."/>
            <person name="Carlson C."/>
            <person name="Stubbendieck R."/>
            <person name="Wendt-Pienkowski E."/>
        </authorList>
    </citation>
    <scope>NUCLEOTIDE SEQUENCE [LARGE SCALE GENOMIC DNA]</scope>
    <source>
        <strain evidence="5 6">SID14172</strain>
    </source>
</reference>
<organism evidence="5 6">
    <name type="scientific">Streptomyces coelicoflavus</name>
    <dbReference type="NCBI Taxonomy" id="285562"/>
    <lineage>
        <taxon>Bacteria</taxon>
        <taxon>Bacillati</taxon>
        <taxon>Actinomycetota</taxon>
        <taxon>Actinomycetes</taxon>
        <taxon>Kitasatosporales</taxon>
        <taxon>Streptomycetaceae</taxon>
        <taxon>Streptomyces</taxon>
    </lineage>
</organism>
<dbReference type="Gene3D" id="3.50.50.60">
    <property type="entry name" value="FAD/NAD(P)-binding domain"/>
    <property type="match status" value="1"/>
</dbReference>
<keyword evidence="6" id="KW-1185">Reference proteome</keyword>
<dbReference type="PRINTS" id="PR00420">
    <property type="entry name" value="RNGMNOXGNASE"/>
</dbReference>
<proteinExistence type="predicted"/>
<dbReference type="AlphaFoldDB" id="A0A6N9UPF6"/>
<protein>
    <submittedName>
        <fullName evidence="5">FAD-binding monooxygenase</fullName>
    </submittedName>
</protein>
<feature type="region of interest" description="Disordered" evidence="3">
    <location>
        <begin position="404"/>
        <end position="423"/>
    </location>
</feature>
<dbReference type="GO" id="GO:0004497">
    <property type="term" value="F:monooxygenase activity"/>
    <property type="evidence" value="ECO:0007669"/>
    <property type="project" value="UniProtKB-KW"/>
</dbReference>
<evidence type="ECO:0000256" key="3">
    <source>
        <dbReference type="SAM" id="MobiDB-lite"/>
    </source>
</evidence>
<dbReference type="Pfam" id="PF01494">
    <property type="entry name" value="FAD_binding_3"/>
    <property type="match status" value="1"/>
</dbReference>
<evidence type="ECO:0000259" key="4">
    <source>
        <dbReference type="Pfam" id="PF01494"/>
    </source>
</evidence>
<keyword evidence="5" id="KW-0503">Monooxygenase</keyword>